<proteinExistence type="predicted"/>
<gene>
    <name evidence="2" type="ORF">QEH59_03020</name>
</gene>
<comment type="caution">
    <text evidence="2">The sequence shown here is derived from an EMBL/GenBank/DDBJ whole genome shotgun (WGS) entry which is preliminary data.</text>
</comment>
<dbReference type="RefSeq" id="WP_308983884.1">
    <property type="nucleotide sequence ID" value="NZ_JARXIC010000003.1"/>
</dbReference>
<name>A0ABU1AF55_9BACT</name>
<dbReference type="EMBL" id="JARXIC010000003">
    <property type="protein sequence ID" value="MDQ8193380.1"/>
    <property type="molecule type" value="Genomic_DNA"/>
</dbReference>
<evidence type="ECO:0000313" key="3">
    <source>
        <dbReference type="Proteomes" id="UP001243717"/>
    </source>
</evidence>
<evidence type="ECO:0000256" key="1">
    <source>
        <dbReference type="SAM" id="MobiDB-lite"/>
    </source>
</evidence>
<organism evidence="2 3">
    <name type="scientific">Thalassobacterium sedimentorum</name>
    <dbReference type="NCBI Taxonomy" id="3041258"/>
    <lineage>
        <taxon>Bacteria</taxon>
        <taxon>Pseudomonadati</taxon>
        <taxon>Verrucomicrobiota</taxon>
        <taxon>Opitutia</taxon>
        <taxon>Puniceicoccales</taxon>
        <taxon>Coraliomargaritaceae</taxon>
        <taxon>Thalassobacterium</taxon>
    </lineage>
</organism>
<accession>A0ABU1AF55</accession>
<dbReference type="Proteomes" id="UP001243717">
    <property type="component" value="Unassembled WGS sequence"/>
</dbReference>
<feature type="region of interest" description="Disordered" evidence="1">
    <location>
        <begin position="166"/>
        <end position="187"/>
    </location>
</feature>
<sequence>MTTQKQKPNPRIPAIANTLNADLIPKVKKWLEKKHPEANFTDSNLSTLMCYALAPDDFKMTTATDAVNACKNGKSLNLEDALTLLPDAGIILVHKLMTRHPIATVATLAQFQHEDQKLMKNKIRKALRRENLEFQSGNELVQYLADKGQIHPDQIDSARRRLQEMRNEDLQNIDSKNRRYHDTGYKE</sequence>
<keyword evidence="3" id="KW-1185">Reference proteome</keyword>
<protein>
    <submittedName>
        <fullName evidence="2">Uncharacterized protein</fullName>
    </submittedName>
</protein>
<evidence type="ECO:0000313" key="2">
    <source>
        <dbReference type="EMBL" id="MDQ8193380.1"/>
    </source>
</evidence>
<reference evidence="2 3" key="1">
    <citation type="submission" date="2023-04" db="EMBL/GenBank/DDBJ databases">
        <title>A novel bacteria isolated from coastal sediment.</title>
        <authorList>
            <person name="Liu X.-J."/>
            <person name="Du Z.-J."/>
        </authorList>
    </citation>
    <scope>NUCLEOTIDE SEQUENCE [LARGE SCALE GENOMIC DNA]</scope>
    <source>
        <strain evidence="2 3">SDUM461004</strain>
    </source>
</reference>